<keyword evidence="2" id="KW-1185">Reference proteome</keyword>
<sequence>MAVPQAAPVVAGGAALDGVPQQVVDLDGAAAEADVLDGAARPVDA</sequence>
<evidence type="ECO:0000313" key="2">
    <source>
        <dbReference type="Proteomes" id="UP001157017"/>
    </source>
</evidence>
<comment type="caution">
    <text evidence="1">The sequence shown here is derived from an EMBL/GenBank/DDBJ whole genome shotgun (WGS) entry which is preliminary data.</text>
</comment>
<name>A0ABQ6JC73_9ACTN</name>
<evidence type="ECO:0000313" key="1">
    <source>
        <dbReference type="EMBL" id="GMA85767.1"/>
    </source>
</evidence>
<protein>
    <submittedName>
        <fullName evidence="1">Uncharacterized protein</fullName>
    </submittedName>
</protein>
<accession>A0ABQ6JC73</accession>
<dbReference type="EMBL" id="BSUZ01000001">
    <property type="protein sequence ID" value="GMA85767.1"/>
    <property type="molecule type" value="Genomic_DNA"/>
</dbReference>
<organism evidence="1 2">
    <name type="scientific">Angustibacter aerolatus</name>
    <dbReference type="NCBI Taxonomy" id="1162965"/>
    <lineage>
        <taxon>Bacteria</taxon>
        <taxon>Bacillati</taxon>
        <taxon>Actinomycetota</taxon>
        <taxon>Actinomycetes</taxon>
        <taxon>Kineosporiales</taxon>
        <taxon>Kineosporiaceae</taxon>
    </lineage>
</organism>
<reference evidence="2" key="1">
    <citation type="journal article" date="2019" name="Int. J. Syst. Evol. Microbiol.">
        <title>The Global Catalogue of Microorganisms (GCM) 10K type strain sequencing project: providing services to taxonomists for standard genome sequencing and annotation.</title>
        <authorList>
            <consortium name="The Broad Institute Genomics Platform"/>
            <consortium name="The Broad Institute Genome Sequencing Center for Infectious Disease"/>
            <person name="Wu L."/>
            <person name="Ma J."/>
        </authorList>
    </citation>
    <scope>NUCLEOTIDE SEQUENCE [LARGE SCALE GENOMIC DNA]</scope>
    <source>
        <strain evidence="2">NBRC 108730</strain>
    </source>
</reference>
<gene>
    <name evidence="1" type="ORF">GCM10025868_10170</name>
</gene>
<proteinExistence type="predicted"/>
<dbReference type="Proteomes" id="UP001157017">
    <property type="component" value="Unassembled WGS sequence"/>
</dbReference>